<dbReference type="InterPro" id="IPR043129">
    <property type="entry name" value="ATPase_NBD"/>
</dbReference>
<dbReference type="SUPFAM" id="SSF53067">
    <property type="entry name" value="Actin-like ATPase domain"/>
    <property type="match status" value="1"/>
</dbReference>
<proteinExistence type="inferred from homology"/>
<dbReference type="InterPro" id="IPR000600">
    <property type="entry name" value="ROK"/>
</dbReference>
<protein>
    <submittedName>
        <fullName evidence="3">ROK family transcriptional regulator</fullName>
    </submittedName>
</protein>
<dbReference type="PANTHER" id="PTHR18964:SF173">
    <property type="entry name" value="GLUCOKINASE"/>
    <property type="match status" value="1"/>
</dbReference>
<sequence length="378" mass="38509">MNSGIPGAGLPALRDHNAALVLDLLRVATVADGGAGISRQELATRTGLTPQAVSKIVARLAGQGLVAEAGRGASTGGKPRTLLRLVRQARYAVGLHLDRDELTVVLVDLAGEAVTERVTPFDLGAGPGAVLEAVAERVREVTSDVPGAERVLLGAGAAAPGPLDHAAGVLGRVTGFPGWDGFALADALAGRLGLPVTLDKDTNAAALRVPADGPRPASFAYLHVGSGLGAGLVLDGALYRGPRTGAGEFGHQTLEPDGPRCACGRRGCLEALCLAALADGDTARAARLLAVGAANLAALLDIDRVVLGGRAVTPAFRDEVAAALAREAAPGTVRVARECAGARTIAEGAAWLVLAPLFGRRRFGFWRRFLAAVPDDGF</sequence>
<comment type="similarity">
    <text evidence="1">Belongs to the ROK (NagC/XylR) family.</text>
</comment>
<dbReference type="SUPFAM" id="SSF46785">
    <property type="entry name" value="Winged helix' DNA-binding domain"/>
    <property type="match status" value="1"/>
</dbReference>
<dbReference type="Gene3D" id="1.10.10.10">
    <property type="entry name" value="Winged helix-like DNA-binding domain superfamily/Winged helix DNA-binding domain"/>
    <property type="match status" value="1"/>
</dbReference>
<dbReference type="Gene3D" id="3.30.420.40">
    <property type="match status" value="3"/>
</dbReference>
<dbReference type="InterPro" id="IPR049874">
    <property type="entry name" value="ROK_cs"/>
</dbReference>
<feature type="domain" description="HTH marR-type" evidence="2">
    <location>
        <begin position="32"/>
        <end position="67"/>
    </location>
</feature>
<dbReference type="PANTHER" id="PTHR18964">
    <property type="entry name" value="ROK (REPRESSOR, ORF, KINASE) FAMILY"/>
    <property type="match status" value="1"/>
</dbReference>
<evidence type="ECO:0000256" key="1">
    <source>
        <dbReference type="ARBA" id="ARBA00006479"/>
    </source>
</evidence>
<keyword evidence="4" id="KW-1185">Reference proteome</keyword>
<accession>A0ABS7R1P4</accession>
<gene>
    <name evidence="3" type="ORF">K7472_24325</name>
</gene>
<evidence type="ECO:0000313" key="3">
    <source>
        <dbReference type="EMBL" id="MBY8887942.1"/>
    </source>
</evidence>
<dbReference type="EMBL" id="JAINVZ010000020">
    <property type="protein sequence ID" value="MBY8887942.1"/>
    <property type="molecule type" value="Genomic_DNA"/>
</dbReference>
<dbReference type="Pfam" id="PF12802">
    <property type="entry name" value="MarR_2"/>
    <property type="match status" value="1"/>
</dbReference>
<dbReference type="InterPro" id="IPR000835">
    <property type="entry name" value="HTH_MarR-typ"/>
</dbReference>
<evidence type="ECO:0000313" key="4">
    <source>
        <dbReference type="Proteomes" id="UP001198565"/>
    </source>
</evidence>
<organism evidence="3 4">
    <name type="scientific">Streptantibioticus parmotrematis</name>
    <dbReference type="NCBI Taxonomy" id="2873249"/>
    <lineage>
        <taxon>Bacteria</taxon>
        <taxon>Bacillati</taxon>
        <taxon>Actinomycetota</taxon>
        <taxon>Actinomycetes</taxon>
        <taxon>Kitasatosporales</taxon>
        <taxon>Streptomycetaceae</taxon>
        <taxon>Streptantibioticus</taxon>
    </lineage>
</organism>
<reference evidence="3 4" key="1">
    <citation type="submission" date="2021-08" db="EMBL/GenBank/DDBJ databases">
        <title>Streptomyces sp. PTM05 isolated from lichen.</title>
        <authorList>
            <person name="Somphong A."/>
            <person name="Phongsopitanun W."/>
            <person name="Tanasupawat S."/>
        </authorList>
    </citation>
    <scope>NUCLEOTIDE SEQUENCE [LARGE SCALE GENOMIC DNA]</scope>
    <source>
        <strain evidence="3 4">Ptm05</strain>
    </source>
</reference>
<comment type="caution">
    <text evidence="3">The sequence shown here is derived from an EMBL/GenBank/DDBJ whole genome shotgun (WGS) entry which is preliminary data.</text>
</comment>
<evidence type="ECO:0000259" key="2">
    <source>
        <dbReference type="Pfam" id="PF12802"/>
    </source>
</evidence>
<dbReference type="PROSITE" id="PS01125">
    <property type="entry name" value="ROK"/>
    <property type="match status" value="1"/>
</dbReference>
<dbReference type="Proteomes" id="UP001198565">
    <property type="component" value="Unassembled WGS sequence"/>
</dbReference>
<dbReference type="RefSeq" id="WP_222980684.1">
    <property type="nucleotide sequence ID" value="NZ_JAINVZ010000020.1"/>
</dbReference>
<name>A0ABS7R1P4_9ACTN</name>
<dbReference type="InterPro" id="IPR036390">
    <property type="entry name" value="WH_DNA-bd_sf"/>
</dbReference>
<dbReference type="InterPro" id="IPR036388">
    <property type="entry name" value="WH-like_DNA-bd_sf"/>
</dbReference>
<dbReference type="Pfam" id="PF00480">
    <property type="entry name" value="ROK"/>
    <property type="match status" value="1"/>
</dbReference>